<evidence type="ECO:0000256" key="1">
    <source>
        <dbReference type="SAM" id="MobiDB-lite"/>
    </source>
</evidence>
<feature type="compositionally biased region" description="Pro residues" evidence="1">
    <location>
        <begin position="726"/>
        <end position="738"/>
    </location>
</feature>
<dbReference type="PANTHER" id="PTHR19879">
    <property type="entry name" value="TRANSCRIPTION INITIATION FACTOR TFIID"/>
    <property type="match status" value="1"/>
</dbReference>
<dbReference type="CDD" id="cd14014">
    <property type="entry name" value="STKc_PknB_like"/>
    <property type="match status" value="1"/>
</dbReference>
<feature type="compositionally biased region" description="Low complexity" evidence="1">
    <location>
        <begin position="929"/>
        <end position="941"/>
    </location>
</feature>
<evidence type="ECO:0000313" key="3">
    <source>
        <dbReference type="EMBL" id="AQZ69262.1"/>
    </source>
</evidence>
<dbReference type="SUPFAM" id="SSF50969">
    <property type="entry name" value="YVTN repeat-like/Quinoprotein amine dehydrogenase"/>
    <property type="match status" value="1"/>
</dbReference>
<feature type="compositionally biased region" description="Low complexity" evidence="1">
    <location>
        <begin position="795"/>
        <end position="827"/>
    </location>
</feature>
<dbReference type="Pfam" id="PF00069">
    <property type="entry name" value="Pkinase"/>
    <property type="match status" value="1"/>
</dbReference>
<dbReference type="PANTHER" id="PTHR19879:SF9">
    <property type="entry name" value="TRANSCRIPTION INITIATION FACTOR TFIID SUBUNIT 5"/>
    <property type="match status" value="1"/>
</dbReference>
<sequence length="1364" mass="139609">MPGDPERLGGYWLAARLGAGGRGVVYDAYDDEGHRFAVTVPRGEVGHRYERVSCRHLAEVVAVGSDQGVPYVVSEFVNGPDLRQAVALHGPYAGAELAALAGALAEVLRALHDAGLTHRGLNPESVLLADDGPKVIELGLPVPRPMGACTYQAPEVLTGQAAEAAADVFAWGAVVLFAATGHDPFHGDSLGGIMHRLLTVDPDVSCLPGPLAELVGRALAKDPADRPTAAELLVDSDAQLRPPETYVRQRSLGELAEEVYATLTPAQQQEVPGLLLRLLDGDTPHDEGDVLRPLMEAGLLVRRSVRVPAVETSVGKLVAVSDDRVAPASAALYRAWPRLRGWVADEREGLAVHRRIREAARHWSEHRRGRGHLLRGHELDTALGWAATKRRHVRLNQLERDFINDSVALSKQRRKLLVPSLASVAAVLAVAVTMTVVSVHGQNDLRERLIEADARAVAARAESLRTSDPRTAMRLSVAAWRLAPVFEARAALQASLVQPELAVFTDPEADPQARYLLRGDTLIRWDASTVTLWDVAARRRVASYPLPAGITALSDDGRYAEGPASGPIDVTTGRAPDAAVYAISRGNRTRVYRGTRVLFDLTDAKVALSGDGARAAVSRLNGRVELWELAPRRTRVKVLEVEPLTGADAAAPALAFSPDGRTLAVAGRDGVTLVGGEDARSRGASAETFGTAVQPGPDTVADLSRGASPAPTGATTPGPGVLALPAPTPTPAQAPPSAPSQAPAAGTSQAPAARTSQPPAAGASQAPAAGASASAGADARATGPAPLRSAGADGGRTAQPGAGATAQAQPGAQTGTARPGGPTGTARADAEANASKAGRPGTGGSGTGQPQARATGATPRRADEAGTGRSGSGDPQAARTGDGEAGRSSDGQAARPRDGEAARAGDSGGEAARAGDGEAARTSDGGGEAARTGDGQAARAGDGQGARTGGEPGNGPGDGRGAGAGPGDGRGPGAGPDRAWGVEVVDGMEAAPGASAGPLVFSPDGRLLALPGAGEVRVWNVAERRLSGSYPLKDPGHGLAFSLDGRQLRYLGGLGSVVSLDVSGLPAPSGDGHIAAFSGNGRVAAKEVGNAIELTDTEERRKLGRIAAAGDLAFDAAGRLLAVAGDPVTVWEVAGGRQVATIEAGGDVPAVALSPDGGTLATARGKLLETWDVRTGRRIKEYAGAGDLALAFSPDGTTLAAGRNLLDLATGRVTPLDLADGAAPTALAFSPDGGRLAIALEGGRVLLWDVRERATMGTIETGSAPVDELRFSPAGDLLAVDAGRTSLWDTAALREVGQVGSWAAGLAFSQDGKRLRGVALDGTVREVAVDPGLTAREVCARADGALTRAEWARLIPESGYQDSC</sequence>
<gene>
    <name evidence="3" type="ORF">BKM31_54325</name>
</gene>
<protein>
    <recommendedName>
        <fullName evidence="2">Protein kinase domain-containing protein</fullName>
    </recommendedName>
</protein>
<feature type="compositionally biased region" description="Gly residues" evidence="1">
    <location>
        <begin position="942"/>
        <end position="974"/>
    </location>
</feature>
<dbReference type="Gene3D" id="1.10.510.10">
    <property type="entry name" value="Transferase(Phosphotransferase) domain 1"/>
    <property type="match status" value="1"/>
</dbReference>
<dbReference type="EMBL" id="CP017717">
    <property type="protein sequence ID" value="AQZ69262.1"/>
    <property type="molecule type" value="Genomic_DNA"/>
</dbReference>
<dbReference type="SUPFAM" id="SSF82171">
    <property type="entry name" value="DPP6 N-terminal domain-like"/>
    <property type="match status" value="1"/>
</dbReference>
<organism evidence="3 4">
    <name type="scientific">[Actinomadura] parvosata subsp. kistnae</name>
    <dbReference type="NCBI Taxonomy" id="1909395"/>
    <lineage>
        <taxon>Bacteria</taxon>
        <taxon>Bacillati</taxon>
        <taxon>Actinomycetota</taxon>
        <taxon>Actinomycetes</taxon>
        <taxon>Streptosporangiales</taxon>
        <taxon>Streptosporangiaceae</taxon>
        <taxon>Nonomuraea</taxon>
    </lineage>
</organism>
<accession>A0A1V0AGP8</accession>
<feature type="compositionally biased region" description="Low complexity" evidence="1">
    <location>
        <begin position="739"/>
        <end position="786"/>
    </location>
</feature>
<dbReference type="GO" id="GO:0004672">
    <property type="term" value="F:protein kinase activity"/>
    <property type="evidence" value="ECO:0007669"/>
    <property type="project" value="InterPro"/>
</dbReference>
<dbReference type="Gene3D" id="2.130.10.10">
    <property type="entry name" value="YVTN repeat-like/Quinoprotein amine dehydrogenase"/>
    <property type="match status" value="3"/>
</dbReference>
<dbReference type="STRING" id="1909395.BKM31_54325"/>
<dbReference type="RefSeq" id="WP_186404404.1">
    <property type="nucleotide sequence ID" value="NZ_CP017717.1"/>
</dbReference>
<dbReference type="InterPro" id="IPR001680">
    <property type="entry name" value="WD40_rpt"/>
</dbReference>
<dbReference type="InterPro" id="IPR011009">
    <property type="entry name" value="Kinase-like_dom_sf"/>
</dbReference>
<dbReference type="InterPro" id="IPR011044">
    <property type="entry name" value="Quino_amine_DH_bsu"/>
</dbReference>
<proteinExistence type="predicted"/>
<dbReference type="SMART" id="SM00220">
    <property type="entry name" value="S_TKc"/>
    <property type="match status" value="1"/>
</dbReference>
<evidence type="ECO:0000313" key="4">
    <source>
        <dbReference type="Proteomes" id="UP000190797"/>
    </source>
</evidence>
<evidence type="ECO:0000259" key="2">
    <source>
        <dbReference type="PROSITE" id="PS50011"/>
    </source>
</evidence>
<dbReference type="SMART" id="SM00320">
    <property type="entry name" value="WD40"/>
    <property type="match status" value="4"/>
</dbReference>
<feature type="domain" description="Protein kinase" evidence="2">
    <location>
        <begin position="11"/>
        <end position="240"/>
    </location>
</feature>
<dbReference type="PROSITE" id="PS50011">
    <property type="entry name" value="PROTEIN_KINASE_DOM"/>
    <property type="match status" value="1"/>
</dbReference>
<dbReference type="GO" id="GO:0005524">
    <property type="term" value="F:ATP binding"/>
    <property type="evidence" value="ECO:0007669"/>
    <property type="project" value="InterPro"/>
</dbReference>
<dbReference type="InterPro" id="IPR000719">
    <property type="entry name" value="Prot_kinase_dom"/>
</dbReference>
<dbReference type="SUPFAM" id="SSF56112">
    <property type="entry name" value="Protein kinase-like (PK-like)"/>
    <property type="match status" value="1"/>
</dbReference>
<reference evidence="4" key="1">
    <citation type="journal article" date="2017" name="Med. Chem. Commun.">
        <title>Nonomuraea sp. ATCC 55076 harbours the largest actinomycete chromosome to date and the kistamicin biosynthetic gene cluster.</title>
        <authorList>
            <person name="Nazari B."/>
            <person name="Forneris C.C."/>
            <person name="Gibson M.I."/>
            <person name="Moon K."/>
            <person name="Schramma K.R."/>
            <person name="Seyedsayamdost M.R."/>
        </authorList>
    </citation>
    <scope>NUCLEOTIDE SEQUENCE [LARGE SCALE GENOMIC DNA]</scope>
    <source>
        <strain evidence="4">ATCC 55076</strain>
    </source>
</reference>
<dbReference type="InterPro" id="IPR015943">
    <property type="entry name" value="WD40/YVTN_repeat-like_dom_sf"/>
</dbReference>
<dbReference type="KEGG" id="noa:BKM31_54325"/>
<dbReference type="Proteomes" id="UP000190797">
    <property type="component" value="Chromosome"/>
</dbReference>
<dbReference type="Pfam" id="PF20703">
    <property type="entry name" value="nSTAND1"/>
    <property type="match status" value="1"/>
</dbReference>
<name>A0A1V0AGP8_9ACTN</name>
<feature type="region of interest" description="Disordered" evidence="1">
    <location>
        <begin position="676"/>
        <end position="980"/>
    </location>
</feature>
<feature type="compositionally biased region" description="Low complexity" evidence="1">
    <location>
        <begin position="706"/>
        <end position="725"/>
    </location>
</feature>
<dbReference type="InterPro" id="IPR049052">
    <property type="entry name" value="nSTAND1"/>
</dbReference>
<keyword evidence="4" id="KW-1185">Reference proteome</keyword>